<evidence type="ECO:0000313" key="1">
    <source>
        <dbReference type="EMBL" id="AXF56553.1"/>
    </source>
</evidence>
<organism evidence="1 2">
    <name type="scientific">Salicibibacter kimchii</name>
    <dbReference type="NCBI Taxonomy" id="2099786"/>
    <lineage>
        <taxon>Bacteria</taxon>
        <taxon>Bacillati</taxon>
        <taxon>Bacillota</taxon>
        <taxon>Bacilli</taxon>
        <taxon>Bacillales</taxon>
        <taxon>Bacillaceae</taxon>
        <taxon>Salicibibacter</taxon>
    </lineage>
</organism>
<gene>
    <name evidence="1" type="ORF">DT065_11315</name>
</gene>
<dbReference type="OrthoDB" id="1097360at2"/>
<dbReference type="NCBIfam" id="TIGR01784">
    <property type="entry name" value="T_den_put_tspse"/>
    <property type="match status" value="1"/>
</dbReference>
<name>A0A345C022_9BACI</name>
<protein>
    <submittedName>
        <fullName evidence="1">Rpn family recombination-promoting nuclease/putative transposase</fullName>
    </submittedName>
</protein>
<dbReference type="KEGG" id="rue:DT065_11315"/>
<reference evidence="1 2" key="1">
    <citation type="journal article" date="2018" name="J. Microbiol.">
        <title>Salicibibacter kimchii gen. nov., sp. nov., a moderately halophilic and alkalitolerant bacterium in the family Bacillaceae, isolated from kimchi.</title>
        <authorList>
            <person name="Jang J.Y."/>
            <person name="Oh Y.J."/>
            <person name="Lim S.K."/>
            <person name="Park H.K."/>
            <person name="Lee C."/>
            <person name="Kim J.Y."/>
            <person name="Lee M.A."/>
            <person name="Choi H.J."/>
        </authorList>
    </citation>
    <scope>NUCLEOTIDE SEQUENCE [LARGE SCALE GENOMIC DNA]</scope>
    <source>
        <strain evidence="1 2">NKC1-1</strain>
    </source>
</reference>
<keyword evidence="2" id="KW-1185">Reference proteome</keyword>
<dbReference type="PANTHER" id="PTHR41317">
    <property type="entry name" value="PD-(D_E)XK NUCLEASE FAMILY TRANSPOSASE"/>
    <property type="match status" value="1"/>
</dbReference>
<dbReference type="Proteomes" id="UP000252100">
    <property type="component" value="Chromosome"/>
</dbReference>
<proteinExistence type="predicted"/>
<dbReference type="Pfam" id="PF12784">
    <property type="entry name" value="PDDEXK_2"/>
    <property type="match status" value="1"/>
</dbReference>
<dbReference type="RefSeq" id="WP_114373437.1">
    <property type="nucleotide sequence ID" value="NZ_CP031092.1"/>
</dbReference>
<dbReference type="PANTHER" id="PTHR41317:SF1">
    <property type="entry name" value="PD-(D_E)XK NUCLEASE FAMILY TRANSPOSASE"/>
    <property type="match status" value="1"/>
</dbReference>
<accession>A0A345C022</accession>
<dbReference type="EMBL" id="CP031092">
    <property type="protein sequence ID" value="AXF56553.1"/>
    <property type="molecule type" value="Genomic_DNA"/>
</dbReference>
<sequence>MAYDRLKPKNDFIFKRLFGEQETKESLISLLNAIMRLEGSDQIVDLTVIENKELLKENFDDKTGRLDVRAETIGKMQIDVEIQLQNQGDMIRRTLYYLSKMYVQSIGSGDNYAKLKKTVTINILDFNLFAIERFHSTFHFYEDHEEAMLLTDAMEVHFIEYPKFEMMEKKLDDPLHRWLLFLDESLEENERKKLIEMDPDIQKAEERLEWLSGDAETRKLYEAREESVLERNSLIAEGEEIGMEKLVKTLLKQHKPDEVAAMTGLDVDWIKGIDESS</sequence>
<evidence type="ECO:0000313" key="2">
    <source>
        <dbReference type="Proteomes" id="UP000252100"/>
    </source>
</evidence>
<dbReference type="AlphaFoldDB" id="A0A345C022"/>
<dbReference type="InterPro" id="IPR010106">
    <property type="entry name" value="RpnA"/>
</dbReference>